<dbReference type="OrthoDB" id="25620at2759"/>
<dbReference type="Gene3D" id="3.40.50.300">
    <property type="entry name" value="P-loop containing nucleotide triphosphate hydrolases"/>
    <property type="match status" value="1"/>
</dbReference>
<feature type="compositionally biased region" description="Low complexity" evidence="1">
    <location>
        <begin position="41"/>
        <end position="58"/>
    </location>
</feature>
<feature type="region of interest" description="Disordered" evidence="1">
    <location>
        <begin position="1"/>
        <end position="85"/>
    </location>
</feature>
<dbReference type="KEGG" id="ngr:NAEGRDRAFT_75841"/>
<dbReference type="RefSeq" id="XP_002669180.1">
    <property type="nucleotide sequence ID" value="XM_002669134.1"/>
</dbReference>
<evidence type="ECO:0000313" key="3">
    <source>
        <dbReference type="Proteomes" id="UP000006671"/>
    </source>
</evidence>
<dbReference type="VEuPathDB" id="AmoebaDB:NAEGRDRAFT_75841"/>
<name>D2W370_NAEGR</name>
<gene>
    <name evidence="2" type="ORF">NAEGRDRAFT_75841</name>
</gene>
<dbReference type="Proteomes" id="UP000006671">
    <property type="component" value="Unassembled WGS sequence"/>
</dbReference>
<proteinExistence type="predicted"/>
<sequence length="375" mass="42349">MKKVQSSDLSPKTTSSNRYSDADDDNNYMVNHPFYSREKQSSSSGSSSNNNNNNNNGNDLDRRKTTPRKSSDRSSTDNSTSTEFSQISHYNNLKFRQKQLNEYTVNNDIIPNVSHLNILLIGEKGAGKSSLISTFHRSLHENYGEAPIAVIGENRASAFTKKKKGYAVNLPKSIFAHDTRGLETFLKLELEQVRAMRDGKIGDDVEVKQKASWSLWDYLFSMLSRNPAAILDPDCLVNNTTVQDIPHAVIFVVPANQRNVPSELEDFVNLFLEYGYKPLFAVTKIDAHGSGDLYAATHLYDTKKTQLVQMFELEYTDVHAIQNYTEWDQKNVSIESMALDLLQKAVTRAEGFIQQHMDNEKDKQSAGLISKCEIQ</sequence>
<dbReference type="GeneID" id="8862501"/>
<accession>D2W370</accession>
<dbReference type="AlphaFoldDB" id="D2W370"/>
<evidence type="ECO:0000313" key="2">
    <source>
        <dbReference type="EMBL" id="EFC36436.1"/>
    </source>
</evidence>
<reference evidence="2 3" key="1">
    <citation type="journal article" date="2010" name="Cell">
        <title>The genome of Naegleria gruberi illuminates early eukaryotic versatility.</title>
        <authorList>
            <person name="Fritz-Laylin L.K."/>
            <person name="Prochnik S.E."/>
            <person name="Ginger M.L."/>
            <person name="Dacks J.B."/>
            <person name="Carpenter M.L."/>
            <person name="Field M.C."/>
            <person name="Kuo A."/>
            <person name="Paredez A."/>
            <person name="Chapman J."/>
            <person name="Pham J."/>
            <person name="Shu S."/>
            <person name="Neupane R."/>
            <person name="Cipriano M."/>
            <person name="Mancuso J."/>
            <person name="Tu H."/>
            <person name="Salamov A."/>
            <person name="Lindquist E."/>
            <person name="Shapiro H."/>
            <person name="Lucas S."/>
            <person name="Grigoriev I.V."/>
            <person name="Cande W.Z."/>
            <person name="Fulton C."/>
            <person name="Rokhsar D.S."/>
            <person name="Dawson S.C."/>
        </authorList>
    </citation>
    <scope>NUCLEOTIDE SEQUENCE [LARGE SCALE GENOMIC DNA]</scope>
    <source>
        <strain evidence="2 3">NEG-M</strain>
    </source>
</reference>
<keyword evidence="3" id="KW-1185">Reference proteome</keyword>
<protein>
    <submittedName>
        <fullName evidence="2">Predicted protein</fullName>
    </submittedName>
</protein>
<dbReference type="EMBL" id="GG738930">
    <property type="protein sequence ID" value="EFC36436.1"/>
    <property type="molecule type" value="Genomic_DNA"/>
</dbReference>
<evidence type="ECO:0000256" key="1">
    <source>
        <dbReference type="SAM" id="MobiDB-lite"/>
    </source>
</evidence>
<feature type="compositionally biased region" description="Polar residues" evidence="1">
    <location>
        <begin position="1"/>
        <end position="19"/>
    </location>
</feature>
<dbReference type="OMA" id="LEYKFRH"/>
<dbReference type="SUPFAM" id="SSF52540">
    <property type="entry name" value="P-loop containing nucleoside triphosphate hydrolases"/>
    <property type="match status" value="1"/>
</dbReference>
<dbReference type="InterPro" id="IPR027417">
    <property type="entry name" value="P-loop_NTPase"/>
</dbReference>
<organism evidence="3">
    <name type="scientific">Naegleria gruberi</name>
    <name type="common">Amoeba</name>
    <dbReference type="NCBI Taxonomy" id="5762"/>
    <lineage>
        <taxon>Eukaryota</taxon>
        <taxon>Discoba</taxon>
        <taxon>Heterolobosea</taxon>
        <taxon>Tetramitia</taxon>
        <taxon>Eutetramitia</taxon>
        <taxon>Vahlkampfiidae</taxon>
        <taxon>Naegleria</taxon>
    </lineage>
</organism>
<feature type="compositionally biased region" description="Basic and acidic residues" evidence="1">
    <location>
        <begin position="59"/>
        <end position="75"/>
    </location>
</feature>
<dbReference type="InParanoid" id="D2W370"/>